<evidence type="ECO:0000256" key="1">
    <source>
        <dbReference type="SAM" id="MobiDB-lite"/>
    </source>
</evidence>
<evidence type="ECO:0000313" key="3">
    <source>
        <dbReference type="EMBL" id="KRL55282.1"/>
    </source>
</evidence>
<gene>
    <name evidence="3" type="ORF">FC70_GL000878</name>
</gene>
<dbReference type="PATRIC" id="fig|1423778.4.peg.911"/>
<accession>A0A0R1RM28</accession>
<evidence type="ECO:0008006" key="5">
    <source>
        <dbReference type="Google" id="ProtNLM"/>
    </source>
</evidence>
<protein>
    <recommendedName>
        <fullName evidence="5">Lipoprotein</fullName>
    </recommendedName>
</protein>
<dbReference type="AlphaFoldDB" id="A0A0R1RM28"/>
<dbReference type="STRING" id="1423778.FC70_GL000878"/>
<keyword evidence="2" id="KW-1133">Transmembrane helix</keyword>
<dbReference type="KEGG" id="lol:LACOL_0419"/>
<name>A0A0R1RM28_9LACO</name>
<dbReference type="EMBL" id="AZFE01000031">
    <property type="protein sequence ID" value="KRL55282.1"/>
    <property type="molecule type" value="Genomic_DNA"/>
</dbReference>
<sequence length="280" mass="31563">MIKLNKACMIIVISVIFVSGGLLTGCSNKTNNNKQDSYNSTLKKSFNKFKSAKTDNKKLSYLKKLKSESENYSKDSKSSDKYSTYVKKEKSYFINKDKKVLKDNTLSEEQIENTSKEKLNTKSKLIKKYMSNVKKENEIVYSKNEMNKLLSFANSLNDKYTNQISSLSSESSSENVESSSLTSDTTDVSSSNTETVTTGNFLEYLDKYFKTVVGWDDIVYMQVSNTEQADGTFRVGFYPENGFLGDDRSGHVHIDKDGLVTVERVYGATIPPVTKITLDN</sequence>
<reference evidence="3 4" key="1">
    <citation type="journal article" date="2015" name="Genome Announc.">
        <title>Expanding the biotechnology potential of lactobacilli through comparative genomics of 213 strains and associated genera.</title>
        <authorList>
            <person name="Sun Z."/>
            <person name="Harris H.M."/>
            <person name="McCann A."/>
            <person name="Guo C."/>
            <person name="Argimon S."/>
            <person name="Zhang W."/>
            <person name="Yang X."/>
            <person name="Jeffery I.B."/>
            <person name="Cooney J.C."/>
            <person name="Kagawa T.F."/>
            <person name="Liu W."/>
            <person name="Song Y."/>
            <person name="Salvetti E."/>
            <person name="Wrobel A."/>
            <person name="Rasinkangas P."/>
            <person name="Parkhill J."/>
            <person name="Rea M.C."/>
            <person name="O'Sullivan O."/>
            <person name="Ritari J."/>
            <person name="Douillard F.P."/>
            <person name="Paul Ross R."/>
            <person name="Yang R."/>
            <person name="Briner A.E."/>
            <person name="Felis G.E."/>
            <person name="de Vos W.M."/>
            <person name="Barrangou R."/>
            <person name="Klaenhammer T.R."/>
            <person name="Caufield P.W."/>
            <person name="Cui Y."/>
            <person name="Zhang H."/>
            <person name="O'Toole P.W."/>
        </authorList>
    </citation>
    <scope>NUCLEOTIDE SEQUENCE [LARGE SCALE GENOMIC DNA]</scope>
    <source>
        <strain evidence="3 4">DSM 15707</strain>
    </source>
</reference>
<keyword evidence="4" id="KW-1185">Reference proteome</keyword>
<dbReference type="RefSeq" id="WP_057889834.1">
    <property type="nucleotide sequence ID" value="NZ_AZFE01000031.1"/>
</dbReference>
<keyword evidence="2" id="KW-0812">Transmembrane</keyword>
<keyword evidence="2" id="KW-0472">Membrane</keyword>
<evidence type="ECO:0000256" key="2">
    <source>
        <dbReference type="SAM" id="Phobius"/>
    </source>
</evidence>
<dbReference type="Proteomes" id="UP000051697">
    <property type="component" value="Unassembled WGS sequence"/>
</dbReference>
<evidence type="ECO:0000313" key="4">
    <source>
        <dbReference type="Proteomes" id="UP000051697"/>
    </source>
</evidence>
<organism evidence="3 4">
    <name type="scientific">Paucilactobacillus oligofermentans DSM 15707 = LMG 22743</name>
    <dbReference type="NCBI Taxonomy" id="1423778"/>
    <lineage>
        <taxon>Bacteria</taxon>
        <taxon>Bacillati</taxon>
        <taxon>Bacillota</taxon>
        <taxon>Bacilli</taxon>
        <taxon>Lactobacillales</taxon>
        <taxon>Lactobacillaceae</taxon>
        <taxon>Paucilactobacillus</taxon>
    </lineage>
</organism>
<feature type="region of interest" description="Disordered" evidence="1">
    <location>
        <begin position="167"/>
        <end position="193"/>
    </location>
</feature>
<comment type="caution">
    <text evidence="3">The sequence shown here is derived from an EMBL/GenBank/DDBJ whole genome shotgun (WGS) entry which is preliminary data.</text>
</comment>
<dbReference type="PROSITE" id="PS51257">
    <property type="entry name" value="PROKAR_LIPOPROTEIN"/>
    <property type="match status" value="1"/>
</dbReference>
<feature type="transmembrane region" description="Helical" evidence="2">
    <location>
        <begin position="7"/>
        <end position="25"/>
    </location>
</feature>
<proteinExistence type="predicted"/>